<keyword evidence="1" id="KW-0378">Hydrolase</keyword>
<dbReference type="Proteomes" id="UP001177260">
    <property type="component" value="Unassembled WGS sequence"/>
</dbReference>
<reference evidence="1 2" key="1">
    <citation type="journal article" date="2023" name="ACS Omega">
        <title>Identification of the Neoaspergillic Acid Biosynthesis Gene Cluster by Establishing an In Vitro CRISPR-Ribonucleoprotein Genetic System in Aspergillus melleus.</title>
        <authorList>
            <person name="Yuan B."/>
            <person name="Grau M.F."/>
            <person name="Murata R.M."/>
            <person name="Torok T."/>
            <person name="Venkateswaran K."/>
            <person name="Stajich J.E."/>
            <person name="Wang C.C.C."/>
        </authorList>
    </citation>
    <scope>NUCLEOTIDE SEQUENCE [LARGE SCALE GENOMIC DNA]</scope>
    <source>
        <strain evidence="1 2">IMV 1140</strain>
    </source>
</reference>
<protein>
    <submittedName>
        <fullName evidence="1">Mannan endo-1,4-beta-mannosidase man26A</fullName>
        <ecNumber evidence="1">3.2.1.78</ecNumber>
    </submittedName>
</protein>
<keyword evidence="1" id="KW-0326">Glycosidase</keyword>
<evidence type="ECO:0000313" key="2">
    <source>
        <dbReference type="Proteomes" id="UP001177260"/>
    </source>
</evidence>
<organism evidence="1 2">
    <name type="scientific">Aspergillus melleus</name>
    <dbReference type="NCBI Taxonomy" id="138277"/>
    <lineage>
        <taxon>Eukaryota</taxon>
        <taxon>Fungi</taxon>
        <taxon>Dikarya</taxon>
        <taxon>Ascomycota</taxon>
        <taxon>Pezizomycotina</taxon>
        <taxon>Eurotiomycetes</taxon>
        <taxon>Eurotiomycetidae</taxon>
        <taxon>Eurotiales</taxon>
        <taxon>Aspergillaceae</taxon>
        <taxon>Aspergillus</taxon>
        <taxon>Aspergillus subgen. Circumdati</taxon>
    </lineage>
</organism>
<name>A0ACC3BB21_9EURO</name>
<gene>
    <name evidence="1" type="primary">MAN26A</name>
    <name evidence="1" type="ORF">N8T08_000386</name>
</gene>
<dbReference type="EC" id="3.2.1.78" evidence="1"/>
<dbReference type="EMBL" id="JAOPJF010000010">
    <property type="protein sequence ID" value="KAK1147872.1"/>
    <property type="molecule type" value="Genomic_DNA"/>
</dbReference>
<evidence type="ECO:0000313" key="1">
    <source>
        <dbReference type="EMBL" id="KAK1147872.1"/>
    </source>
</evidence>
<accession>A0ACC3BB21</accession>
<keyword evidence="2" id="KW-1185">Reference proteome</keyword>
<comment type="caution">
    <text evidence="1">The sequence shown here is derived from an EMBL/GenBank/DDBJ whole genome shotgun (WGS) entry which is preliminary data.</text>
</comment>
<sequence>MFSHNFIPFLLASAIPSVLADGYSNIDRSATAGAQSLLRLIQSRFGSQYLSGQQDLASLEWVQENIGKTPAILGSDFMDYAPYSVAHGSSSNATEDAINFHHQGGINALVWHWRAPACIYDTAEHPWYESFYTEATCFDGKKALAEASRNGTNYNLLLRDIDAIAAQIKRLSVANVPILFRPLHEPEGGWFWWGAKGPDTFLELWDLVYTRITVHHNLHNIVWVCNTADPKWYPGNDKCDIATIDHYADAGDHGVLEKKWHALYEVTGGQRVLALAEVGVIPDPEEQAKTNTHWAYWMVWSEEFIKDGKYNTKEFLQGVYDSPRVVSLKDVQKPGNGTVVSRRRRI</sequence>
<proteinExistence type="predicted"/>